<evidence type="ECO:0000313" key="3">
    <source>
        <dbReference type="Proteomes" id="UP001082899"/>
    </source>
</evidence>
<evidence type="ECO:0000313" key="2">
    <source>
        <dbReference type="EMBL" id="MCY0386519.1"/>
    </source>
</evidence>
<dbReference type="Proteomes" id="UP001082899">
    <property type="component" value="Unassembled WGS sequence"/>
</dbReference>
<accession>A0ABT3ZJ24</accession>
<comment type="caution">
    <text evidence="2">The sequence shown here is derived from an EMBL/GenBank/DDBJ whole genome shotgun (WGS) entry which is preliminary data.</text>
</comment>
<dbReference type="EMBL" id="JAPMXC010000001">
    <property type="protein sequence ID" value="MCY0386519.1"/>
    <property type="molecule type" value="Genomic_DNA"/>
</dbReference>
<keyword evidence="3" id="KW-1185">Reference proteome</keyword>
<keyword evidence="1" id="KW-0812">Transmembrane</keyword>
<protein>
    <submittedName>
        <fullName evidence="2">Uncharacterized protein</fullName>
    </submittedName>
</protein>
<feature type="transmembrane region" description="Helical" evidence="1">
    <location>
        <begin position="50"/>
        <end position="69"/>
    </location>
</feature>
<reference evidence="2" key="1">
    <citation type="submission" date="2022-11" db="EMBL/GenBank/DDBJ databases">
        <title>Robbsia betulipollinis sp. nov., isolated from pollen of birch (Betula pendula).</title>
        <authorList>
            <person name="Shi H."/>
            <person name="Ambika Manirajan B."/>
            <person name="Ratering S."/>
            <person name="Geissler-Plaum R."/>
            <person name="Schnell S."/>
        </authorList>
    </citation>
    <scope>NUCLEOTIDE SEQUENCE</scope>
    <source>
        <strain evidence="2">Bb-Pol-6</strain>
    </source>
</reference>
<organism evidence="2 3">
    <name type="scientific">Robbsia betulipollinis</name>
    <dbReference type="NCBI Taxonomy" id="2981849"/>
    <lineage>
        <taxon>Bacteria</taxon>
        <taxon>Pseudomonadati</taxon>
        <taxon>Pseudomonadota</taxon>
        <taxon>Betaproteobacteria</taxon>
        <taxon>Burkholderiales</taxon>
        <taxon>Burkholderiaceae</taxon>
        <taxon>Robbsia</taxon>
    </lineage>
</organism>
<keyword evidence="1" id="KW-1133">Transmembrane helix</keyword>
<evidence type="ECO:0000256" key="1">
    <source>
        <dbReference type="SAM" id="Phobius"/>
    </source>
</evidence>
<keyword evidence="1" id="KW-0472">Membrane</keyword>
<gene>
    <name evidence="2" type="ORF">OVY01_04560</name>
</gene>
<dbReference type="RefSeq" id="WP_267845975.1">
    <property type="nucleotide sequence ID" value="NZ_JAPMXC010000001.1"/>
</dbReference>
<feature type="transmembrane region" description="Helical" evidence="1">
    <location>
        <begin position="20"/>
        <end position="43"/>
    </location>
</feature>
<name>A0ABT3ZJ24_9BURK</name>
<sequence>MAQVLSLGYLLVDGSEATFFGALSAVGALAGCAGYYVGSWLILHRPAFEMWAVFGAVGLLGSVLARTLLRTDSAGAPAAPR</sequence>
<proteinExistence type="predicted"/>